<evidence type="ECO:0000313" key="2">
    <source>
        <dbReference type="EMBL" id="RRT65529.1"/>
    </source>
</evidence>
<feature type="compositionally biased region" description="Low complexity" evidence="1">
    <location>
        <begin position="11"/>
        <end position="24"/>
    </location>
</feature>
<feature type="compositionally biased region" description="Basic and acidic residues" evidence="1">
    <location>
        <begin position="75"/>
        <end position="98"/>
    </location>
</feature>
<proteinExistence type="predicted"/>
<protein>
    <submittedName>
        <fullName evidence="2">Uncharacterized protein</fullName>
    </submittedName>
</protein>
<evidence type="ECO:0000313" key="3">
    <source>
        <dbReference type="Proteomes" id="UP000287651"/>
    </source>
</evidence>
<organism evidence="2 3">
    <name type="scientific">Ensete ventricosum</name>
    <name type="common">Abyssinian banana</name>
    <name type="synonym">Musa ensete</name>
    <dbReference type="NCBI Taxonomy" id="4639"/>
    <lineage>
        <taxon>Eukaryota</taxon>
        <taxon>Viridiplantae</taxon>
        <taxon>Streptophyta</taxon>
        <taxon>Embryophyta</taxon>
        <taxon>Tracheophyta</taxon>
        <taxon>Spermatophyta</taxon>
        <taxon>Magnoliopsida</taxon>
        <taxon>Liliopsida</taxon>
        <taxon>Zingiberales</taxon>
        <taxon>Musaceae</taxon>
        <taxon>Ensete</taxon>
    </lineage>
</organism>
<reference evidence="2 3" key="1">
    <citation type="journal article" date="2014" name="Agronomy (Basel)">
        <title>A Draft Genome Sequence for Ensete ventricosum, the Drought-Tolerant Tree Against Hunger.</title>
        <authorList>
            <person name="Harrison J."/>
            <person name="Moore K.A."/>
            <person name="Paszkiewicz K."/>
            <person name="Jones T."/>
            <person name="Grant M."/>
            <person name="Ambacheew D."/>
            <person name="Muzemil S."/>
            <person name="Studholme D.J."/>
        </authorList>
    </citation>
    <scope>NUCLEOTIDE SEQUENCE [LARGE SCALE GENOMIC DNA]</scope>
</reference>
<sequence>SPPAAHESLDSPSAAQESPASPFATRSAPVSRRMTRSATIANMRATRSANKAGGIRLLDGLANEQLKKRKATPAKRHDGSRRNGKDKTTDDNQEKDKPSAGGAASVGPYTIFVEARSMALVSSKFRLFSMLNQINRSKIHEMLGYLFISFQPRKGCFKVHDEEGEIFLQHLVILLSWYHVMQDLEDPYTELESIDVSKVVKDVGRKIG</sequence>
<dbReference type="PANTHER" id="PTHR33638">
    <property type="entry name" value="SELENOPROTEIN H"/>
    <property type="match status" value="1"/>
</dbReference>
<accession>A0A426ZNG1</accession>
<evidence type="ECO:0000256" key="1">
    <source>
        <dbReference type="SAM" id="MobiDB-lite"/>
    </source>
</evidence>
<dbReference type="Proteomes" id="UP000287651">
    <property type="component" value="Unassembled WGS sequence"/>
</dbReference>
<feature type="region of interest" description="Disordered" evidence="1">
    <location>
        <begin position="1"/>
        <end position="102"/>
    </location>
</feature>
<name>A0A426ZNG1_ENSVE</name>
<feature type="compositionally biased region" description="Polar residues" evidence="1">
    <location>
        <begin position="36"/>
        <end position="49"/>
    </location>
</feature>
<feature type="non-terminal residue" evidence="2">
    <location>
        <position position="1"/>
    </location>
</feature>
<gene>
    <name evidence="2" type="ORF">B296_00041001</name>
</gene>
<dbReference type="AlphaFoldDB" id="A0A426ZNG1"/>
<dbReference type="EMBL" id="AMZH03005779">
    <property type="protein sequence ID" value="RRT65529.1"/>
    <property type="molecule type" value="Genomic_DNA"/>
</dbReference>
<dbReference type="GO" id="GO:0005794">
    <property type="term" value="C:Golgi apparatus"/>
    <property type="evidence" value="ECO:0007669"/>
    <property type="project" value="TreeGrafter"/>
</dbReference>
<dbReference type="PANTHER" id="PTHR33638:SF1">
    <property type="entry name" value="SELENOPROTEIN H"/>
    <property type="match status" value="1"/>
</dbReference>
<dbReference type="InterPro" id="IPR052674">
    <property type="entry name" value="SelWTH-like"/>
</dbReference>
<comment type="caution">
    <text evidence="2">The sequence shown here is derived from an EMBL/GenBank/DDBJ whole genome shotgun (WGS) entry which is preliminary data.</text>
</comment>